<gene>
    <name evidence="2" type="ORF">SSPSH_003435</name>
</gene>
<dbReference type="EMBL" id="AFNV02000029">
    <property type="protein sequence ID" value="ERJ17751.1"/>
    <property type="molecule type" value="Genomic_DNA"/>
</dbReference>
<evidence type="ECO:0000313" key="3">
    <source>
        <dbReference type="Proteomes" id="UP000006242"/>
    </source>
</evidence>
<proteinExistence type="predicted"/>
<keyword evidence="1" id="KW-0175">Coiled coil</keyword>
<keyword evidence="3" id="KW-1185">Reference proteome</keyword>
<accession>F7Q886</accession>
<name>F7Q886_9GAMM</name>
<dbReference type="Proteomes" id="UP000006242">
    <property type="component" value="Unassembled WGS sequence"/>
</dbReference>
<dbReference type="eggNOG" id="COG1196">
    <property type="taxonomic scope" value="Bacteria"/>
</dbReference>
<evidence type="ECO:0000256" key="1">
    <source>
        <dbReference type="SAM" id="Coils"/>
    </source>
</evidence>
<feature type="coiled-coil region" evidence="1">
    <location>
        <begin position="237"/>
        <end position="264"/>
    </location>
</feature>
<sequence>MVESQTIAERVAARRSRLGTNEVRQNELWQQFAELRARSLAAGEITGELTRSDRRMRELDAQRRQFGDEIERVLRERDARERLRNEALNKARQQAAAAEAAYEQLRADIEAELQADADYREAAQAYERSRQTLGELETRLADARSERDAKRQAYENDPLFVYLLKRGYATQEYTRWGWARRIDNWIADIVDFNNAYADYSLLNDMPAWLEENIERVSTLLHEHERVLARYWEQLARAGELRQRRENAEQARHTAESQAEANAQEIAHEQAVIDARPAYEARDDIYAREMRELYRRSFAHQPLTALRTLAAQTTTSLDVQAIDDLARLQAEHADLSQRLASLQIEDNTDADDVEH</sequence>
<reference evidence="2 3" key="2">
    <citation type="journal article" date="2013" name="PLoS ONE">
        <title>INDIGO - INtegrated Data Warehouse of MIcrobial GenOmes with Examples from the Red Sea Extremophiles.</title>
        <authorList>
            <person name="Alam I."/>
            <person name="Antunes A."/>
            <person name="Kamau A.A."/>
            <person name="Ba Alawi W."/>
            <person name="Kalkatawi M."/>
            <person name="Stingl U."/>
            <person name="Bajic V.B."/>
        </authorList>
    </citation>
    <scope>NUCLEOTIDE SEQUENCE [LARGE SCALE GENOMIC DNA]</scope>
    <source>
        <strain evidence="2 3">E1L3A</strain>
    </source>
</reference>
<evidence type="ECO:0000313" key="2">
    <source>
        <dbReference type="EMBL" id="ERJ17751.1"/>
    </source>
</evidence>
<dbReference type="AlphaFoldDB" id="F7Q886"/>
<dbReference type="OrthoDB" id="274366at2"/>
<feature type="coiled-coil region" evidence="1">
    <location>
        <begin position="56"/>
        <end position="153"/>
    </location>
</feature>
<dbReference type="RefSeq" id="WP_006912978.1">
    <property type="nucleotide sequence ID" value="NZ_AFNV02000029.1"/>
</dbReference>
<comment type="caution">
    <text evidence="2">The sequence shown here is derived from an EMBL/GenBank/DDBJ whole genome shotgun (WGS) entry which is preliminary data.</text>
</comment>
<dbReference type="STRING" id="1033802.SSPSH_003435"/>
<reference evidence="2 3" key="1">
    <citation type="journal article" date="2011" name="J. Bacteriol.">
        <title>Genome sequence of Salinisphaera shabanensis, a gammaproteobacterium from the harsh, variable environment of the brine-seawater interface of the Shaban Deep in the Red Sea.</title>
        <authorList>
            <person name="Antunes A."/>
            <person name="Alam I."/>
            <person name="Bajic V.B."/>
            <person name="Stingl U."/>
        </authorList>
    </citation>
    <scope>NUCLEOTIDE SEQUENCE [LARGE SCALE GENOMIC DNA]</scope>
    <source>
        <strain evidence="2 3">E1L3A</strain>
    </source>
</reference>
<protein>
    <submittedName>
        <fullName evidence="2">Uncharacterized protein</fullName>
    </submittedName>
</protein>
<organism evidence="2 3">
    <name type="scientific">Salinisphaera shabanensis E1L3A</name>
    <dbReference type="NCBI Taxonomy" id="1033802"/>
    <lineage>
        <taxon>Bacteria</taxon>
        <taxon>Pseudomonadati</taxon>
        <taxon>Pseudomonadota</taxon>
        <taxon>Gammaproteobacteria</taxon>
        <taxon>Salinisphaerales</taxon>
        <taxon>Salinisphaeraceae</taxon>
        <taxon>Salinisphaera</taxon>
    </lineage>
</organism>